<dbReference type="AlphaFoldDB" id="A0AAD9Q2Z3"/>
<protein>
    <submittedName>
        <fullName evidence="2">Uncharacterized protein</fullName>
    </submittedName>
</protein>
<gene>
    <name evidence="2" type="ORF">P5673_024798</name>
</gene>
<feature type="region of interest" description="Disordered" evidence="1">
    <location>
        <begin position="55"/>
        <end position="79"/>
    </location>
</feature>
<name>A0AAD9Q2Z3_ACRCE</name>
<organism evidence="2 3">
    <name type="scientific">Acropora cervicornis</name>
    <name type="common">Staghorn coral</name>
    <dbReference type="NCBI Taxonomy" id="6130"/>
    <lineage>
        <taxon>Eukaryota</taxon>
        <taxon>Metazoa</taxon>
        <taxon>Cnidaria</taxon>
        <taxon>Anthozoa</taxon>
        <taxon>Hexacorallia</taxon>
        <taxon>Scleractinia</taxon>
        <taxon>Astrocoeniina</taxon>
        <taxon>Acroporidae</taxon>
        <taxon>Acropora</taxon>
    </lineage>
</organism>
<dbReference type="EMBL" id="JARQWQ010000074">
    <property type="protein sequence ID" value="KAK2553815.1"/>
    <property type="molecule type" value="Genomic_DNA"/>
</dbReference>
<reference evidence="2" key="2">
    <citation type="journal article" date="2023" name="Science">
        <title>Genomic signatures of disease resistance in endangered staghorn corals.</title>
        <authorList>
            <person name="Vollmer S.V."/>
            <person name="Selwyn J.D."/>
            <person name="Despard B.A."/>
            <person name="Roesel C.L."/>
        </authorList>
    </citation>
    <scope>NUCLEOTIDE SEQUENCE</scope>
    <source>
        <strain evidence="2">K2</strain>
    </source>
</reference>
<dbReference type="Proteomes" id="UP001249851">
    <property type="component" value="Unassembled WGS sequence"/>
</dbReference>
<evidence type="ECO:0000313" key="3">
    <source>
        <dbReference type="Proteomes" id="UP001249851"/>
    </source>
</evidence>
<sequence>MYDVHNNPPLSYLRRIFTNATNVHAYNLKNPEINFHIPRPQQSLETGGYSIEDLLCGTESPKSEDDSSHPERFQEVTQR</sequence>
<accession>A0AAD9Q2Z3</accession>
<evidence type="ECO:0000256" key="1">
    <source>
        <dbReference type="SAM" id="MobiDB-lite"/>
    </source>
</evidence>
<keyword evidence="3" id="KW-1185">Reference proteome</keyword>
<proteinExistence type="predicted"/>
<reference evidence="2" key="1">
    <citation type="journal article" date="2023" name="G3 (Bethesda)">
        <title>Whole genome assembly and annotation of the endangered Caribbean coral Acropora cervicornis.</title>
        <authorList>
            <person name="Selwyn J.D."/>
            <person name="Vollmer S.V."/>
        </authorList>
    </citation>
    <scope>NUCLEOTIDE SEQUENCE</scope>
    <source>
        <strain evidence="2">K2</strain>
    </source>
</reference>
<evidence type="ECO:0000313" key="2">
    <source>
        <dbReference type="EMBL" id="KAK2553815.1"/>
    </source>
</evidence>
<feature type="compositionally biased region" description="Basic and acidic residues" evidence="1">
    <location>
        <begin position="61"/>
        <end position="79"/>
    </location>
</feature>
<comment type="caution">
    <text evidence="2">The sequence shown here is derived from an EMBL/GenBank/DDBJ whole genome shotgun (WGS) entry which is preliminary data.</text>
</comment>